<dbReference type="PROSITE" id="PS50110">
    <property type="entry name" value="RESPONSE_REGULATORY"/>
    <property type="match status" value="1"/>
</dbReference>
<dbReference type="EMBL" id="OW150024">
    <property type="protein sequence ID" value="CAH2031225.1"/>
    <property type="molecule type" value="Genomic_DNA"/>
</dbReference>
<dbReference type="SMART" id="SM00448">
    <property type="entry name" value="REC"/>
    <property type="match status" value="1"/>
</dbReference>
<dbReference type="Gene3D" id="3.40.50.2300">
    <property type="match status" value="1"/>
</dbReference>
<keyword evidence="4" id="KW-1185">Reference proteome</keyword>
<sequence>MKALVVDDQEINREILQVMLEEFAVVSTAASGKEAIAAVTAAIDGGSPFDLICMDISMPSMSGHEAMQRIRSLEAEKQAVRATAFMVTASSDPDDMVSALIQGECDDYLPKPVMRRTFVELLQKHHLI</sequence>
<evidence type="ECO:0000313" key="3">
    <source>
        <dbReference type="EMBL" id="CAH2031225.1"/>
    </source>
</evidence>
<feature type="domain" description="Response regulatory" evidence="2">
    <location>
        <begin position="2"/>
        <end position="126"/>
    </location>
</feature>
<dbReference type="PANTHER" id="PTHR43228:SF1">
    <property type="entry name" value="TWO-COMPONENT RESPONSE REGULATOR ARR22"/>
    <property type="match status" value="1"/>
</dbReference>
<evidence type="ECO:0000313" key="4">
    <source>
        <dbReference type="Proteomes" id="UP001295463"/>
    </source>
</evidence>
<name>A0ABM9D7M2_9BACT</name>
<gene>
    <name evidence="3" type="ORF">GEAMG1_1395</name>
</gene>
<dbReference type="SUPFAM" id="SSF52172">
    <property type="entry name" value="CheY-like"/>
    <property type="match status" value="1"/>
</dbReference>
<feature type="modified residue" description="4-aspartylphosphate" evidence="1">
    <location>
        <position position="55"/>
    </location>
</feature>
<dbReference type="InterPro" id="IPR001789">
    <property type="entry name" value="Sig_transdc_resp-reg_receiver"/>
</dbReference>
<dbReference type="Proteomes" id="UP001295463">
    <property type="component" value="Chromosome"/>
</dbReference>
<dbReference type="InterPro" id="IPR052048">
    <property type="entry name" value="ST_Response_Regulator"/>
</dbReference>
<dbReference type="RefSeq" id="WP_305732061.1">
    <property type="nucleotide sequence ID" value="NZ_OW150024.1"/>
</dbReference>
<reference evidence="3 4" key="1">
    <citation type="submission" date="2022-03" db="EMBL/GenBank/DDBJ databases">
        <authorList>
            <person name="Koch H."/>
        </authorList>
    </citation>
    <scope>NUCLEOTIDE SEQUENCE [LARGE SCALE GENOMIC DNA]</scope>
    <source>
        <strain evidence="3 4">G1</strain>
    </source>
</reference>
<protein>
    <submittedName>
        <fullName evidence="3">Response regulatory domain-containing protein</fullName>
    </submittedName>
</protein>
<proteinExistence type="predicted"/>
<evidence type="ECO:0000259" key="2">
    <source>
        <dbReference type="PROSITE" id="PS50110"/>
    </source>
</evidence>
<accession>A0ABM9D7M2</accession>
<keyword evidence="1" id="KW-0597">Phosphoprotein</keyword>
<evidence type="ECO:0000256" key="1">
    <source>
        <dbReference type="PROSITE-ProRule" id="PRU00169"/>
    </source>
</evidence>
<organism evidence="3 4">
    <name type="scientific">Trichlorobacter ammonificans</name>
    <dbReference type="NCBI Taxonomy" id="2916410"/>
    <lineage>
        <taxon>Bacteria</taxon>
        <taxon>Pseudomonadati</taxon>
        <taxon>Thermodesulfobacteriota</taxon>
        <taxon>Desulfuromonadia</taxon>
        <taxon>Geobacterales</taxon>
        <taxon>Geobacteraceae</taxon>
        <taxon>Trichlorobacter</taxon>
    </lineage>
</organism>
<dbReference type="CDD" id="cd17546">
    <property type="entry name" value="REC_hyHK_CKI1_RcsC-like"/>
    <property type="match status" value="1"/>
</dbReference>
<dbReference type="Pfam" id="PF00072">
    <property type="entry name" value="Response_reg"/>
    <property type="match status" value="1"/>
</dbReference>
<dbReference type="InterPro" id="IPR011006">
    <property type="entry name" value="CheY-like_superfamily"/>
</dbReference>
<dbReference type="PANTHER" id="PTHR43228">
    <property type="entry name" value="TWO-COMPONENT RESPONSE REGULATOR"/>
    <property type="match status" value="1"/>
</dbReference>